<evidence type="ECO:0000256" key="2">
    <source>
        <dbReference type="HAMAP-Rule" id="MF_02087"/>
    </source>
</evidence>
<dbReference type="PIRSF" id="PIRSF004848">
    <property type="entry name" value="YBL036c_PLPDEIII"/>
    <property type="match status" value="1"/>
</dbReference>
<dbReference type="NCBIfam" id="TIGR00044">
    <property type="entry name" value="YggS family pyridoxal phosphate-dependent enzyme"/>
    <property type="match status" value="1"/>
</dbReference>
<dbReference type="CDD" id="cd00635">
    <property type="entry name" value="PLPDE_III_YBL036c_like"/>
    <property type="match status" value="1"/>
</dbReference>
<keyword evidence="7" id="KW-1185">Reference proteome</keyword>
<comment type="similarity">
    <text evidence="2 4">Belongs to the pyridoxal phosphate-binding protein YggS/PROSC family.</text>
</comment>
<dbReference type="Pfam" id="PF01168">
    <property type="entry name" value="Ala_racemase_N"/>
    <property type="match status" value="1"/>
</dbReference>
<keyword evidence="1 2" id="KW-0663">Pyridoxal phosphate</keyword>
<dbReference type="PANTHER" id="PTHR10146:SF14">
    <property type="entry name" value="PYRIDOXAL PHOSPHATE HOMEOSTASIS PROTEIN"/>
    <property type="match status" value="1"/>
</dbReference>
<proteinExistence type="inferred from homology"/>
<dbReference type="KEGG" id="fap:GR316_09570"/>
<comment type="cofactor">
    <cofactor evidence="3">
        <name>pyridoxal 5'-phosphate</name>
        <dbReference type="ChEBI" id="CHEBI:597326"/>
    </cofactor>
</comment>
<dbReference type="Gene3D" id="3.20.20.10">
    <property type="entry name" value="Alanine racemase"/>
    <property type="match status" value="1"/>
</dbReference>
<dbReference type="FunFam" id="3.20.20.10:FF:000018">
    <property type="entry name" value="Pyridoxal phosphate homeostasis protein"/>
    <property type="match status" value="1"/>
</dbReference>
<name>A0A8J8MU40_9RHOB</name>
<evidence type="ECO:0000259" key="5">
    <source>
        <dbReference type="Pfam" id="PF01168"/>
    </source>
</evidence>
<evidence type="ECO:0000313" key="6">
    <source>
        <dbReference type="EMBL" id="QUS36487.1"/>
    </source>
</evidence>
<dbReference type="AlphaFoldDB" id="A0A8J8MU40"/>
<dbReference type="PANTHER" id="PTHR10146">
    <property type="entry name" value="PROLINE SYNTHETASE CO-TRANSCRIBED BACTERIAL HOMOLOG PROTEIN"/>
    <property type="match status" value="1"/>
</dbReference>
<feature type="modified residue" description="N6-(pyridoxal phosphate)lysine" evidence="2 3">
    <location>
        <position position="31"/>
    </location>
</feature>
<sequence length="215" mass="22747">MAYTDILHRIRAAEAAHGRPAGSVQLVAVSKLQPDARVEAVLDSGHRLFGENYVQEAQGKWPALRDRFGPVTVHLIGPLQTNKAKAALHLFDAIHTLDRPSLANRLARLAQEAGHCPDLFVQVNTGAEPQKAGILPNEADTFIAAARALDLPVVGAMCIPPEGADPVPHFAHLARIAERNGLGGLSMGMSGDFEDAIAQGATHVRVGSAIFGARA</sequence>
<dbReference type="RefSeq" id="WP_211783709.1">
    <property type="nucleotide sequence ID" value="NZ_CP047289.1"/>
</dbReference>
<comment type="function">
    <text evidence="2">Pyridoxal 5'-phosphate (PLP)-binding protein, which is involved in PLP homeostasis.</text>
</comment>
<feature type="domain" description="Alanine racemase N-terminal" evidence="5">
    <location>
        <begin position="6"/>
        <end position="214"/>
    </location>
</feature>
<evidence type="ECO:0000256" key="4">
    <source>
        <dbReference type="RuleBase" id="RU004514"/>
    </source>
</evidence>
<organism evidence="6 7">
    <name type="scientific">Falsirhodobacter algicola</name>
    <dbReference type="NCBI Taxonomy" id="2692330"/>
    <lineage>
        <taxon>Bacteria</taxon>
        <taxon>Pseudomonadati</taxon>
        <taxon>Pseudomonadota</taxon>
        <taxon>Alphaproteobacteria</taxon>
        <taxon>Rhodobacterales</taxon>
        <taxon>Paracoccaceae</taxon>
        <taxon>Falsirhodobacter</taxon>
    </lineage>
</organism>
<evidence type="ECO:0000256" key="3">
    <source>
        <dbReference type="PIRSR" id="PIRSR004848-1"/>
    </source>
</evidence>
<dbReference type="InterPro" id="IPR029066">
    <property type="entry name" value="PLP-binding_barrel"/>
</dbReference>
<dbReference type="HAMAP" id="MF_02087">
    <property type="entry name" value="PLP_homeostasis"/>
    <property type="match status" value="1"/>
</dbReference>
<dbReference type="SUPFAM" id="SSF51419">
    <property type="entry name" value="PLP-binding barrel"/>
    <property type="match status" value="1"/>
</dbReference>
<evidence type="ECO:0000256" key="1">
    <source>
        <dbReference type="ARBA" id="ARBA00022898"/>
    </source>
</evidence>
<dbReference type="InterPro" id="IPR001608">
    <property type="entry name" value="Ala_racemase_N"/>
</dbReference>
<evidence type="ECO:0000313" key="7">
    <source>
        <dbReference type="Proteomes" id="UP000679284"/>
    </source>
</evidence>
<reference evidence="6" key="1">
    <citation type="submission" date="2020-01" db="EMBL/GenBank/DDBJ databases">
        <authorList>
            <person name="Yang Y."/>
            <person name="Kwon Y.M."/>
        </authorList>
    </citation>
    <scope>NUCLEOTIDE SEQUENCE</scope>
    <source>
        <strain evidence="6">PG104</strain>
    </source>
</reference>
<dbReference type="GO" id="GO:0030170">
    <property type="term" value="F:pyridoxal phosphate binding"/>
    <property type="evidence" value="ECO:0007669"/>
    <property type="project" value="UniProtKB-UniRule"/>
</dbReference>
<dbReference type="Proteomes" id="UP000679284">
    <property type="component" value="Chromosome"/>
</dbReference>
<dbReference type="EMBL" id="CP047289">
    <property type="protein sequence ID" value="QUS36487.1"/>
    <property type="molecule type" value="Genomic_DNA"/>
</dbReference>
<gene>
    <name evidence="6" type="ORF">GR316_09570</name>
</gene>
<dbReference type="InterPro" id="IPR011078">
    <property type="entry name" value="PyrdxlP_homeostasis"/>
</dbReference>
<protein>
    <recommendedName>
        <fullName evidence="2">Pyridoxal phosphate homeostasis protein</fullName>
        <shortName evidence="2">PLP homeostasis protein</shortName>
    </recommendedName>
</protein>
<accession>A0A8J8MU40</accession>